<comment type="caution">
    <text evidence="1">The sequence shown here is derived from an EMBL/GenBank/DDBJ whole genome shotgun (WGS) entry which is preliminary data.</text>
</comment>
<reference evidence="1 2" key="1">
    <citation type="submission" date="2021-06" db="EMBL/GenBank/DDBJ databases">
        <title>Caerostris extrusa draft genome.</title>
        <authorList>
            <person name="Kono N."/>
            <person name="Arakawa K."/>
        </authorList>
    </citation>
    <scope>NUCLEOTIDE SEQUENCE [LARGE SCALE GENOMIC DNA]</scope>
</reference>
<gene>
    <name evidence="1" type="ORF">CEXT_750421</name>
</gene>
<proteinExistence type="predicted"/>
<evidence type="ECO:0000313" key="1">
    <source>
        <dbReference type="EMBL" id="GIY47056.1"/>
    </source>
</evidence>
<organism evidence="1 2">
    <name type="scientific">Caerostris extrusa</name>
    <name type="common">Bark spider</name>
    <name type="synonym">Caerostris bankana</name>
    <dbReference type="NCBI Taxonomy" id="172846"/>
    <lineage>
        <taxon>Eukaryota</taxon>
        <taxon>Metazoa</taxon>
        <taxon>Ecdysozoa</taxon>
        <taxon>Arthropoda</taxon>
        <taxon>Chelicerata</taxon>
        <taxon>Arachnida</taxon>
        <taxon>Araneae</taxon>
        <taxon>Araneomorphae</taxon>
        <taxon>Entelegynae</taxon>
        <taxon>Araneoidea</taxon>
        <taxon>Araneidae</taxon>
        <taxon>Caerostris</taxon>
    </lineage>
</organism>
<protein>
    <submittedName>
        <fullName evidence="1">Uncharacterized protein</fullName>
    </submittedName>
</protein>
<evidence type="ECO:0000313" key="2">
    <source>
        <dbReference type="Proteomes" id="UP001054945"/>
    </source>
</evidence>
<keyword evidence="2" id="KW-1185">Reference proteome</keyword>
<dbReference type="AlphaFoldDB" id="A0AAV4TPN0"/>
<dbReference type="Proteomes" id="UP001054945">
    <property type="component" value="Unassembled WGS sequence"/>
</dbReference>
<accession>A0AAV4TPN0</accession>
<sequence>MAERVVGTPNTFHVLLTVEEGEKRGEKKNGGKKNGGAKMSILHVKSAGTSVINKLCPNKDVHIHPTWSWTSSYAIFLHTPSTKQILDES</sequence>
<name>A0AAV4TPN0_CAEEX</name>
<dbReference type="EMBL" id="BPLR01011520">
    <property type="protein sequence ID" value="GIY47056.1"/>
    <property type="molecule type" value="Genomic_DNA"/>
</dbReference>